<keyword evidence="2" id="KW-1133">Transmembrane helix</keyword>
<evidence type="ECO:0000313" key="4">
    <source>
        <dbReference type="Proteomes" id="UP000003882"/>
    </source>
</evidence>
<feature type="transmembrane region" description="Helical" evidence="2">
    <location>
        <begin position="103"/>
        <end position="127"/>
    </location>
</feature>
<gene>
    <name evidence="3" type="ORF">BIFCAT_00534</name>
</gene>
<evidence type="ECO:0000256" key="2">
    <source>
        <dbReference type="SAM" id="Phobius"/>
    </source>
</evidence>
<accession>B6XTQ6</accession>
<feature type="transmembrane region" description="Helical" evidence="2">
    <location>
        <begin position="147"/>
        <end position="170"/>
    </location>
</feature>
<keyword evidence="2" id="KW-0472">Membrane</keyword>
<comment type="caution">
    <text evidence="3">The sequence shown here is derived from an EMBL/GenBank/DDBJ whole genome shotgun (WGS) entry which is preliminary data.</text>
</comment>
<organism evidence="3 4">
    <name type="scientific">Bifidobacterium catenulatum DSM 16992 = JCM 1194 = LMG 11043</name>
    <dbReference type="NCBI Taxonomy" id="566552"/>
    <lineage>
        <taxon>Bacteria</taxon>
        <taxon>Bacillati</taxon>
        <taxon>Actinomycetota</taxon>
        <taxon>Actinomycetes</taxon>
        <taxon>Bifidobacteriales</taxon>
        <taxon>Bifidobacteriaceae</taxon>
        <taxon>Bifidobacterium</taxon>
    </lineage>
</organism>
<protein>
    <submittedName>
        <fullName evidence="3">Uncharacterized protein</fullName>
    </submittedName>
</protein>
<sequence>MHRHITKQPDCSHGKNIMPEPSKSDSECIAGLELPKQDNAHAPHPVSAAIIYAGVFTMTCALYSSILSACWGFLLIILPGYAIVPFIALLLTRKINASWNLLWLAGTTALTYAMTLVSMAALLMLIPPKATLWFSIVKILTNSFADILSFQLFMGGYTIPTIFYILGLICRAYHNSRNR</sequence>
<reference evidence="3 4" key="1">
    <citation type="submission" date="2008-10" db="EMBL/GenBank/DDBJ databases">
        <title>Draft genome sequence of Bifidobacterium catenulatum (DSM 16992).</title>
        <authorList>
            <person name="Sudarsanam P."/>
            <person name="Ley R."/>
            <person name="Guruge J."/>
            <person name="Turnbaugh P.J."/>
            <person name="Mahowald M."/>
            <person name="Liep D."/>
            <person name="Gordon J."/>
        </authorList>
    </citation>
    <scope>NUCLEOTIDE SEQUENCE [LARGE SCALE GENOMIC DNA]</scope>
    <source>
        <strain evidence="3 4">DSM 16992</strain>
    </source>
</reference>
<dbReference type="EMBL" id="ABXY01000011">
    <property type="protein sequence ID" value="EEB21576.1"/>
    <property type="molecule type" value="Genomic_DNA"/>
</dbReference>
<feature type="transmembrane region" description="Helical" evidence="2">
    <location>
        <begin position="46"/>
        <end position="66"/>
    </location>
</feature>
<evidence type="ECO:0000256" key="1">
    <source>
        <dbReference type="SAM" id="MobiDB-lite"/>
    </source>
</evidence>
<name>B6XTQ6_9BIFI</name>
<keyword evidence="2" id="KW-0812">Transmembrane</keyword>
<evidence type="ECO:0000313" key="3">
    <source>
        <dbReference type="EMBL" id="EEB21576.1"/>
    </source>
</evidence>
<proteinExistence type="predicted"/>
<feature type="region of interest" description="Disordered" evidence="1">
    <location>
        <begin position="1"/>
        <end position="26"/>
    </location>
</feature>
<feature type="transmembrane region" description="Helical" evidence="2">
    <location>
        <begin position="72"/>
        <end position="91"/>
    </location>
</feature>
<reference evidence="3 4" key="2">
    <citation type="submission" date="2008-10" db="EMBL/GenBank/DDBJ databases">
        <authorList>
            <person name="Fulton L."/>
            <person name="Clifton S."/>
            <person name="Fulton B."/>
            <person name="Xu J."/>
            <person name="Minx P."/>
            <person name="Pepin K.H."/>
            <person name="Johnson M."/>
            <person name="Bhonagiri V."/>
            <person name="Nash W.E."/>
            <person name="Mardis E.R."/>
            <person name="Wilson R.K."/>
        </authorList>
    </citation>
    <scope>NUCLEOTIDE SEQUENCE [LARGE SCALE GENOMIC DNA]</scope>
    <source>
        <strain evidence="3 4">DSM 16992</strain>
    </source>
</reference>
<dbReference type="AlphaFoldDB" id="B6XTQ6"/>
<dbReference type="Proteomes" id="UP000003882">
    <property type="component" value="Unassembled WGS sequence"/>
</dbReference>